<proteinExistence type="predicted"/>
<dbReference type="Proteomes" id="UP001600165">
    <property type="component" value="Unassembled WGS sequence"/>
</dbReference>
<keyword evidence="3" id="KW-1185">Reference proteome</keyword>
<reference evidence="2 3" key="1">
    <citation type="submission" date="2024-10" db="EMBL/GenBank/DDBJ databases">
        <authorList>
            <person name="Ratan Roy A."/>
            <person name="Morales Sandoval P.H."/>
            <person name="De Los Santos Villalobos S."/>
            <person name="Chakraborty S."/>
            <person name="Mukherjee J."/>
        </authorList>
    </citation>
    <scope>NUCLEOTIDE SEQUENCE [LARGE SCALE GENOMIC DNA]</scope>
    <source>
        <strain evidence="2 3">S1</strain>
    </source>
</reference>
<dbReference type="GO" id="GO:0016798">
    <property type="term" value="F:hydrolase activity, acting on glycosyl bonds"/>
    <property type="evidence" value="ECO:0007669"/>
    <property type="project" value="UniProtKB-KW"/>
</dbReference>
<dbReference type="EMBL" id="JBHZOL010000076">
    <property type="protein sequence ID" value="MFE4107055.1"/>
    <property type="molecule type" value="Genomic_DNA"/>
</dbReference>
<keyword evidence="2" id="KW-0378">Hydrolase</keyword>
<evidence type="ECO:0000313" key="2">
    <source>
        <dbReference type="EMBL" id="MFE4107055.1"/>
    </source>
</evidence>
<dbReference type="PANTHER" id="PTHR40446:SF2">
    <property type="entry name" value="N-ACETYLGLUCOSAMINE-1-PHOSPHODIESTER ALPHA-N-ACETYLGLUCOSAMINIDASE"/>
    <property type="match status" value="1"/>
</dbReference>
<name>A0ABW6IHF9_9CYAN</name>
<evidence type="ECO:0000259" key="1">
    <source>
        <dbReference type="Pfam" id="PF09992"/>
    </source>
</evidence>
<evidence type="ECO:0000313" key="3">
    <source>
        <dbReference type="Proteomes" id="UP001600165"/>
    </source>
</evidence>
<dbReference type="PANTHER" id="PTHR40446">
    <property type="entry name" value="N-ACETYLGLUCOSAMINE-1-PHOSPHODIESTER ALPHA-N-ACETYLGLUCOSAMINIDASE"/>
    <property type="match status" value="1"/>
</dbReference>
<dbReference type="RefSeq" id="WP_377965405.1">
    <property type="nucleotide sequence ID" value="NZ_JBHZOL010000076.1"/>
</dbReference>
<dbReference type="InterPro" id="IPR018711">
    <property type="entry name" value="NAGPA"/>
</dbReference>
<dbReference type="Pfam" id="PF09992">
    <property type="entry name" value="NAGPA"/>
    <property type="match status" value="1"/>
</dbReference>
<protein>
    <submittedName>
        <fullName evidence="2">Phosphodiester glycosidase family protein</fullName>
    </submittedName>
</protein>
<sequence>MLNQKGFVATGMAAIAPLIALTLVAIPSPARSAGGGEGFYSMSSQVSRPTTAMTTFFQAIAAEPETATWEVSATGEQVSLNGRLLALPWQMRNQQIGLSDISLLQQMGFHLLDTPNPSQQPVHWFSTESAPVVLGAWGDRQFRYLDIASLAATYGWQLQPSGNILQIKTPIGSVSGIRSGQQPRSDRIVLDLSQPVTTQLTQSPGTFNLTVDATTPAVTLAEFNRRSSSSQIQITSTTQQTVLQGSINSDRQVRVWSLSNPDRLVIDIRADSLVPQNIQWAAGLGWHQQYISVSGQTFPVYWLAVDPTDPQLKLRPIWSDSVTVVGTTPLTTMARRWQAAAAINAGFFNRNNRLPLGAIRSDGRWISGPILGRGAVGWTDAGEVLIDRLALRQTLVTAAGESIAVQGINTGYVQAGVGLYSADWGAAYTPITGSETLARVESGAVVGQVAASPDSTTMIPLSGFLLAVRTHLAIASQLTPGTQLTLETEVIPAAFSDTPYVASGGPLLLSRGTNVLNPQAESFSAAFGGQAAPRSAIGRTATGQVLLAAVHVGAQGRGPTLAELSVIMEQLGCVDALNLDGGSSASLYLGGTLINRPPQSAARINNAIGIFLQP</sequence>
<organism evidence="2 3">
    <name type="scientific">Almyronema epifaneia S1</name>
    <dbReference type="NCBI Taxonomy" id="2991925"/>
    <lineage>
        <taxon>Bacteria</taxon>
        <taxon>Bacillati</taxon>
        <taxon>Cyanobacteriota</taxon>
        <taxon>Cyanophyceae</taxon>
        <taxon>Nodosilineales</taxon>
        <taxon>Nodosilineaceae</taxon>
        <taxon>Almyronema</taxon>
        <taxon>Almyronema epifaneia</taxon>
    </lineage>
</organism>
<gene>
    <name evidence="2" type="ORF">ACFVKH_12240</name>
</gene>
<comment type="caution">
    <text evidence="2">The sequence shown here is derived from an EMBL/GenBank/DDBJ whole genome shotgun (WGS) entry which is preliminary data.</text>
</comment>
<accession>A0ABW6IHF9</accession>
<feature type="domain" description="Phosphodiester glycosidase" evidence="1">
    <location>
        <begin position="440"/>
        <end position="611"/>
    </location>
</feature>
<keyword evidence="2" id="KW-0326">Glycosidase</keyword>